<evidence type="ECO:0000313" key="2">
    <source>
        <dbReference type="Proteomes" id="UP001141961"/>
    </source>
</evidence>
<accession>A0AAW6B7F0</accession>
<name>A0AAW6B7F0_LACAM</name>
<dbReference type="AlphaFoldDB" id="A0AAW6B7F0"/>
<reference evidence="1" key="1">
    <citation type="journal article" date="2022" name="Microorganisms">
        <title>Antibiotic Susceptibility, Resistance Gene Determinants and Corresponding Genomic Regions in Lactobacillus amylovorus Isolates Derived from Wild Boars and Domestic Pigs.</title>
        <authorList>
            <person name="Moravkova M."/>
            <person name="Kostovova I."/>
            <person name="Kavanova K."/>
            <person name="Pechar R."/>
            <person name="Stanek S."/>
            <person name="Brychta A."/>
            <person name="Zeman M."/>
            <person name="Kubasova T."/>
        </authorList>
    </citation>
    <scope>NUCLEOTIDE SEQUENCE</scope>
    <source>
        <strain evidence="1">M597B</strain>
    </source>
</reference>
<organism evidence="1 2">
    <name type="scientific">Lactobacillus amylovorus</name>
    <dbReference type="NCBI Taxonomy" id="1604"/>
    <lineage>
        <taxon>Bacteria</taxon>
        <taxon>Bacillati</taxon>
        <taxon>Bacillota</taxon>
        <taxon>Bacilli</taxon>
        <taxon>Lactobacillales</taxon>
        <taxon>Lactobacillaceae</taxon>
        <taxon>Lactobacillus</taxon>
    </lineage>
</organism>
<comment type="caution">
    <text evidence="1">The sequence shown here is derived from an EMBL/GenBank/DDBJ whole genome shotgun (WGS) entry which is preliminary data.</text>
</comment>
<dbReference type="EMBL" id="JAOTHD010000004">
    <property type="protein sequence ID" value="MDB6246126.1"/>
    <property type="molecule type" value="Genomic_DNA"/>
</dbReference>
<dbReference type="RefSeq" id="WP_271326816.1">
    <property type="nucleotide sequence ID" value="NZ_JAOTHC010000005.1"/>
</dbReference>
<proteinExistence type="predicted"/>
<reference evidence="1" key="2">
    <citation type="submission" date="2022-10" db="EMBL/GenBank/DDBJ databases">
        <authorList>
            <person name="Kostovova I."/>
            <person name="Moravkova M."/>
            <person name="Pechar R."/>
        </authorList>
    </citation>
    <scope>NUCLEOTIDE SEQUENCE</scope>
    <source>
        <strain evidence="1">M597B</strain>
    </source>
</reference>
<sequence>MDQQVYGNSQNHEQNQAYRVDLRAGLAAGPEFLEADLLVSDEIVSKDNADAN</sequence>
<protein>
    <submittedName>
        <fullName evidence="1">Uncharacterized protein</fullName>
    </submittedName>
</protein>
<gene>
    <name evidence="1" type="ORF">ODV14_01920</name>
</gene>
<dbReference type="Proteomes" id="UP001141961">
    <property type="component" value="Unassembled WGS sequence"/>
</dbReference>
<evidence type="ECO:0000313" key="1">
    <source>
        <dbReference type="EMBL" id="MDB6246126.1"/>
    </source>
</evidence>